<feature type="region of interest" description="Disordered" evidence="2">
    <location>
        <begin position="1"/>
        <end position="44"/>
    </location>
</feature>
<dbReference type="PANTHER" id="PTHR33392">
    <property type="entry name" value="POLYISOPRENYL-TEICHOIC ACID--PEPTIDOGLYCAN TEICHOIC ACID TRANSFERASE TAGU"/>
    <property type="match status" value="1"/>
</dbReference>
<dbReference type="Pfam" id="PF03816">
    <property type="entry name" value="LytR_cpsA_psr"/>
    <property type="match status" value="1"/>
</dbReference>
<comment type="similarity">
    <text evidence="1">Belongs to the LytR/CpsA/Psr (LCP) family.</text>
</comment>
<protein>
    <submittedName>
        <fullName evidence="6">LCP family protein</fullName>
    </submittedName>
</protein>
<name>A0ABW1GC03_9ACTN</name>
<feature type="domain" description="LytR/CpsA/Psr regulator C-terminal" evidence="5">
    <location>
        <begin position="403"/>
        <end position="487"/>
    </location>
</feature>
<dbReference type="InterPro" id="IPR004474">
    <property type="entry name" value="LytR_CpsA_psr"/>
</dbReference>
<sequence>MTDLSTPPSGGRAAARRGSPTKDGGGGAGGRIPAQGGRAAARKAAKKGRKKGLRILAWTTAGVVGVAGSLGAYVYFKLNGNISSSALHASGAPALKEKVDAFGRSPINILVMGSDSRSGANCKLGGACGTAEGERADVEMVVHIAADRSNATVMSIPRDLVTELPSCAGGGTGMINSALTHSEGCQVDAVEKLTSIPIDHFVKITFTGVVSMSDAVGGVNVCVTDNVYDPDSHLKLKKGTHTLKGQAALEFVRTRHGFGDGSDIGRTVAQHIYLSAAIKAMKSAGTLTNPAKVYDLANAATKALKVDDGLGSIPKLIGLADDLNKVPTSRITFTTMQYVYGTGALKGRVLIGPNATKLFQSIANDTPLTKGKAGASAGASASASSGAAPVAATSQASVSTASIAVRVENGTGVTGRAGAIVEQLVAKGFSKDSSALTGSTADTTTLTYPAGKTAQAHAIATALGLPSSALKASAAATHYTLLIGADWKAGAVFPSSSASAAAVSTKEALADSNAQTSDKSVCAPVGHQLTVVVNHRAMTPVEAYSASTGIPDSAP</sequence>
<accession>A0ABW1GC03</accession>
<gene>
    <name evidence="6" type="ORF">ACFP3V_28885</name>
</gene>
<comment type="caution">
    <text evidence="6">The sequence shown here is derived from an EMBL/GenBank/DDBJ whole genome shotgun (WGS) entry which is preliminary data.</text>
</comment>
<dbReference type="Gene3D" id="3.40.630.190">
    <property type="entry name" value="LCP protein"/>
    <property type="match status" value="1"/>
</dbReference>
<dbReference type="NCBIfam" id="TIGR00350">
    <property type="entry name" value="lytR_cpsA_psr"/>
    <property type="match status" value="1"/>
</dbReference>
<dbReference type="InterPro" id="IPR027381">
    <property type="entry name" value="LytR/CpsA/Psr_C"/>
</dbReference>
<dbReference type="EMBL" id="JBHSQJ010000150">
    <property type="protein sequence ID" value="MFC5911209.1"/>
    <property type="molecule type" value="Genomic_DNA"/>
</dbReference>
<keyword evidence="3" id="KW-1133">Transmembrane helix</keyword>
<organism evidence="6 7">
    <name type="scientific">Streptacidiphilus monticola</name>
    <dbReference type="NCBI Taxonomy" id="2161674"/>
    <lineage>
        <taxon>Bacteria</taxon>
        <taxon>Bacillati</taxon>
        <taxon>Actinomycetota</taxon>
        <taxon>Actinomycetes</taxon>
        <taxon>Kitasatosporales</taxon>
        <taxon>Streptomycetaceae</taxon>
        <taxon>Streptacidiphilus</taxon>
    </lineage>
</organism>
<keyword evidence="3" id="KW-0472">Membrane</keyword>
<evidence type="ECO:0000256" key="3">
    <source>
        <dbReference type="SAM" id="Phobius"/>
    </source>
</evidence>
<dbReference type="Proteomes" id="UP001596174">
    <property type="component" value="Unassembled WGS sequence"/>
</dbReference>
<reference evidence="7" key="1">
    <citation type="journal article" date="2019" name="Int. J. Syst. Evol. Microbiol.">
        <title>The Global Catalogue of Microorganisms (GCM) 10K type strain sequencing project: providing services to taxonomists for standard genome sequencing and annotation.</title>
        <authorList>
            <consortium name="The Broad Institute Genomics Platform"/>
            <consortium name="The Broad Institute Genome Sequencing Center for Infectious Disease"/>
            <person name="Wu L."/>
            <person name="Ma J."/>
        </authorList>
    </citation>
    <scope>NUCLEOTIDE SEQUENCE [LARGE SCALE GENOMIC DNA]</scope>
    <source>
        <strain evidence="7">JCM 4816</strain>
    </source>
</reference>
<dbReference type="PANTHER" id="PTHR33392:SF6">
    <property type="entry name" value="POLYISOPRENYL-TEICHOIC ACID--PEPTIDOGLYCAN TEICHOIC ACID TRANSFERASE TAGU"/>
    <property type="match status" value="1"/>
</dbReference>
<evidence type="ECO:0000259" key="4">
    <source>
        <dbReference type="Pfam" id="PF03816"/>
    </source>
</evidence>
<dbReference type="Pfam" id="PF13399">
    <property type="entry name" value="LytR_C"/>
    <property type="match status" value="1"/>
</dbReference>
<feature type="transmembrane region" description="Helical" evidence="3">
    <location>
        <begin position="55"/>
        <end position="76"/>
    </location>
</feature>
<dbReference type="RefSeq" id="WP_380589764.1">
    <property type="nucleotide sequence ID" value="NZ_JBHSQJ010000150.1"/>
</dbReference>
<dbReference type="Gene3D" id="3.30.70.2390">
    <property type="match status" value="1"/>
</dbReference>
<proteinExistence type="inferred from homology"/>
<evidence type="ECO:0000313" key="6">
    <source>
        <dbReference type="EMBL" id="MFC5911209.1"/>
    </source>
</evidence>
<evidence type="ECO:0000313" key="7">
    <source>
        <dbReference type="Proteomes" id="UP001596174"/>
    </source>
</evidence>
<evidence type="ECO:0000256" key="1">
    <source>
        <dbReference type="ARBA" id="ARBA00006068"/>
    </source>
</evidence>
<keyword evidence="3" id="KW-0812">Transmembrane</keyword>
<evidence type="ECO:0000259" key="5">
    <source>
        <dbReference type="Pfam" id="PF13399"/>
    </source>
</evidence>
<dbReference type="InterPro" id="IPR050922">
    <property type="entry name" value="LytR/CpsA/Psr_CW_biosynth"/>
</dbReference>
<evidence type="ECO:0000256" key="2">
    <source>
        <dbReference type="SAM" id="MobiDB-lite"/>
    </source>
</evidence>
<keyword evidence="7" id="KW-1185">Reference proteome</keyword>
<feature type="domain" description="Cell envelope-related transcriptional attenuator" evidence="4">
    <location>
        <begin position="135"/>
        <end position="282"/>
    </location>
</feature>